<reference evidence="5 6" key="1">
    <citation type="submission" date="2018-11" db="EMBL/GenBank/DDBJ databases">
        <title>Aureibaculum marinum gen. nov., sp. nov., a member of the family Flavobacteriaceae isolated from the Bohai Sea.</title>
        <authorList>
            <person name="Ji X."/>
        </authorList>
    </citation>
    <scope>NUCLEOTIDE SEQUENCE [LARGE SCALE GENOMIC DNA]</scope>
    <source>
        <strain evidence="5 6">BH-SD17</strain>
    </source>
</reference>
<comment type="similarity">
    <text evidence="1">Belongs to the Gfo/Idh/MocA family.</text>
</comment>
<dbReference type="SUPFAM" id="SSF55347">
    <property type="entry name" value="Glyceraldehyde-3-phosphate dehydrogenase-like, C-terminal domain"/>
    <property type="match status" value="1"/>
</dbReference>
<dbReference type="InterPro" id="IPR000683">
    <property type="entry name" value="Gfo/Idh/MocA-like_OxRdtase_N"/>
</dbReference>
<keyword evidence="6" id="KW-1185">Reference proteome</keyword>
<feature type="domain" description="GFO/IDH/MocA-like oxidoreductase" evidence="4">
    <location>
        <begin position="133"/>
        <end position="248"/>
    </location>
</feature>
<evidence type="ECO:0000313" key="5">
    <source>
        <dbReference type="EMBL" id="RPD99685.1"/>
    </source>
</evidence>
<dbReference type="GO" id="GO:0016491">
    <property type="term" value="F:oxidoreductase activity"/>
    <property type="evidence" value="ECO:0007669"/>
    <property type="project" value="UniProtKB-KW"/>
</dbReference>
<dbReference type="OrthoDB" id="9815825at2"/>
<protein>
    <submittedName>
        <fullName evidence="5">Gfo/Idh/MocA family oxidoreductase</fullName>
    </submittedName>
</protein>
<dbReference type="AlphaFoldDB" id="A0A3N4NV95"/>
<dbReference type="RefSeq" id="WP_123896650.1">
    <property type="nucleotide sequence ID" value="NZ_RPFJ01000003.1"/>
</dbReference>
<name>A0A3N4NV95_9FLAO</name>
<gene>
    <name evidence="5" type="ORF">EGM88_03835</name>
</gene>
<sequence length="327" mass="36873">MNTSKIKWGIVGCGNIAHKFASDLALVKDAELHAVASRTIDRANEFGKLHHSKKSYGSYDKLFLDSEIDIIYIATPHHMHCELSLKAMEHNKHVLCEKPLAINRKEAIKMIELSKAKNLFFMEGLWTRFNPSFLAVKKRIDSGEIGDVTYINADFSFKSEKPLDSRVYNLELGGGAILDIGIYPAFLAYELLGKPKEILARSIFHSIAKCDVQSSMVFHYKNAQAILYSSFMSKSKMIARISGTKGEIYLHDSWHNAQGFTLVKNGVEEVVELPTLGIGFSHEIIECHNCIKNNKIESELWSHQNSLDLISILDEVRKKVGLVYPND</sequence>
<dbReference type="PANTHER" id="PTHR22604:SF105">
    <property type="entry name" value="TRANS-1,2-DIHYDROBENZENE-1,2-DIOL DEHYDROGENASE"/>
    <property type="match status" value="1"/>
</dbReference>
<dbReference type="EMBL" id="RPFJ01000003">
    <property type="protein sequence ID" value="RPD99685.1"/>
    <property type="molecule type" value="Genomic_DNA"/>
</dbReference>
<dbReference type="InterPro" id="IPR055170">
    <property type="entry name" value="GFO_IDH_MocA-like_dom"/>
</dbReference>
<dbReference type="InterPro" id="IPR036291">
    <property type="entry name" value="NAD(P)-bd_dom_sf"/>
</dbReference>
<evidence type="ECO:0000259" key="4">
    <source>
        <dbReference type="Pfam" id="PF22725"/>
    </source>
</evidence>
<comment type="caution">
    <text evidence="5">The sequence shown here is derived from an EMBL/GenBank/DDBJ whole genome shotgun (WGS) entry which is preliminary data.</text>
</comment>
<evidence type="ECO:0000313" key="6">
    <source>
        <dbReference type="Proteomes" id="UP000270856"/>
    </source>
</evidence>
<dbReference type="Gene3D" id="3.40.50.720">
    <property type="entry name" value="NAD(P)-binding Rossmann-like Domain"/>
    <property type="match status" value="1"/>
</dbReference>
<evidence type="ECO:0000259" key="3">
    <source>
        <dbReference type="Pfam" id="PF01408"/>
    </source>
</evidence>
<organism evidence="5 6">
    <name type="scientific">Aureibaculum marinum</name>
    <dbReference type="NCBI Taxonomy" id="2487930"/>
    <lineage>
        <taxon>Bacteria</taxon>
        <taxon>Pseudomonadati</taxon>
        <taxon>Bacteroidota</taxon>
        <taxon>Flavobacteriia</taxon>
        <taxon>Flavobacteriales</taxon>
        <taxon>Flavobacteriaceae</taxon>
        <taxon>Aureibaculum</taxon>
    </lineage>
</organism>
<dbReference type="Gene3D" id="3.30.360.10">
    <property type="entry name" value="Dihydrodipicolinate Reductase, domain 2"/>
    <property type="match status" value="1"/>
</dbReference>
<feature type="domain" description="Gfo/Idh/MocA-like oxidoreductase N-terminal" evidence="3">
    <location>
        <begin position="6"/>
        <end position="123"/>
    </location>
</feature>
<dbReference type="Pfam" id="PF22725">
    <property type="entry name" value="GFO_IDH_MocA_C3"/>
    <property type="match status" value="1"/>
</dbReference>
<proteinExistence type="inferred from homology"/>
<dbReference type="SUPFAM" id="SSF51735">
    <property type="entry name" value="NAD(P)-binding Rossmann-fold domains"/>
    <property type="match status" value="1"/>
</dbReference>
<dbReference type="Pfam" id="PF01408">
    <property type="entry name" value="GFO_IDH_MocA"/>
    <property type="match status" value="1"/>
</dbReference>
<keyword evidence="2" id="KW-0560">Oxidoreductase</keyword>
<evidence type="ECO:0000256" key="1">
    <source>
        <dbReference type="ARBA" id="ARBA00010928"/>
    </source>
</evidence>
<accession>A0A3N4NV95</accession>
<evidence type="ECO:0000256" key="2">
    <source>
        <dbReference type="ARBA" id="ARBA00023002"/>
    </source>
</evidence>
<dbReference type="GO" id="GO:0000166">
    <property type="term" value="F:nucleotide binding"/>
    <property type="evidence" value="ECO:0007669"/>
    <property type="project" value="InterPro"/>
</dbReference>
<dbReference type="InterPro" id="IPR050984">
    <property type="entry name" value="Gfo/Idh/MocA_domain"/>
</dbReference>
<dbReference type="PANTHER" id="PTHR22604">
    <property type="entry name" value="OXIDOREDUCTASES"/>
    <property type="match status" value="1"/>
</dbReference>
<dbReference type="Proteomes" id="UP000270856">
    <property type="component" value="Unassembled WGS sequence"/>
</dbReference>